<feature type="transmembrane region" description="Helical" evidence="1">
    <location>
        <begin position="384"/>
        <end position="405"/>
    </location>
</feature>
<dbReference type="EMBL" id="VFMN01000001">
    <property type="protein sequence ID" value="TQJ09672.1"/>
    <property type="molecule type" value="Genomic_DNA"/>
</dbReference>
<comment type="caution">
    <text evidence="2">The sequence shown here is derived from an EMBL/GenBank/DDBJ whole genome shotgun (WGS) entry which is preliminary data.</text>
</comment>
<dbReference type="RefSeq" id="WP_141849003.1">
    <property type="nucleotide sequence ID" value="NZ_BAAAPR010000009.1"/>
</dbReference>
<keyword evidence="1" id="KW-0812">Transmembrane</keyword>
<feature type="transmembrane region" description="Helical" evidence="1">
    <location>
        <begin position="75"/>
        <end position="95"/>
    </location>
</feature>
<feature type="transmembrane region" description="Helical" evidence="1">
    <location>
        <begin position="323"/>
        <end position="344"/>
    </location>
</feature>
<evidence type="ECO:0000313" key="3">
    <source>
        <dbReference type="Proteomes" id="UP000317893"/>
    </source>
</evidence>
<sequence length="443" mass="45673">MAPALAPALLPGHGVGNRHDLPLPFGFVVVGAVVALVVSFAALTLWRARPRDPARAGRPLPQALATVLDARPVRVVLSGLAVLLALVTLAALLVGSDRPDNPAPYVVFVWLWVGLPFLSLLLGPVWRVLDPVRRVHGALSRAGRVDPVAGLRPMPAWVGYRPAALGLLAFAWLELVQPDRATRSVLLVYVVAYLVLTLAVSLVAGRAWFRTGDAFGVLSELYGALAVVGRRADGRWVARGPVAGAAGIPRAPGLLVTVAVLLGTTAYDGVQGQLAWTSAVQSSPSPLLWQAGGLMAVIALVAATAGGAGAVSARVAGRPVRGVPTAFATSLVPVAAGYVVAHYWSLLVYGGQVTWTLLSDPLGTGADLLGVAGWTPSTALIQPGATAVVQVVAIVTGHVVGLVVAHDVAVRLFPRRAAVLGQVPVLVVMVGYTVAGLLLLFAA</sequence>
<feature type="transmembrane region" description="Helical" evidence="1">
    <location>
        <begin position="24"/>
        <end position="46"/>
    </location>
</feature>
<protein>
    <recommendedName>
        <fullName evidence="4">Fenitrothion hydrolase</fullName>
    </recommendedName>
</protein>
<accession>A0A542E2X7</accession>
<keyword evidence="3" id="KW-1185">Reference proteome</keyword>
<feature type="transmembrane region" description="Helical" evidence="1">
    <location>
        <begin position="417"/>
        <end position="442"/>
    </location>
</feature>
<dbReference type="AlphaFoldDB" id="A0A542E2X7"/>
<dbReference type="Proteomes" id="UP000317893">
    <property type="component" value="Unassembled WGS sequence"/>
</dbReference>
<keyword evidence="1" id="KW-1133">Transmembrane helix</keyword>
<reference evidence="2 3" key="1">
    <citation type="submission" date="2019-06" db="EMBL/GenBank/DDBJ databases">
        <title>Sequencing the genomes of 1000 actinobacteria strains.</title>
        <authorList>
            <person name="Klenk H.-P."/>
        </authorList>
    </citation>
    <scope>NUCLEOTIDE SEQUENCE [LARGE SCALE GENOMIC DNA]</scope>
    <source>
        <strain evidence="2 3">DSM 18607</strain>
    </source>
</reference>
<gene>
    <name evidence="2" type="ORF">FB458_2785</name>
</gene>
<evidence type="ECO:0000256" key="1">
    <source>
        <dbReference type="SAM" id="Phobius"/>
    </source>
</evidence>
<proteinExistence type="predicted"/>
<keyword evidence="1" id="KW-0472">Membrane</keyword>
<feature type="transmembrane region" description="Helical" evidence="1">
    <location>
        <begin position="186"/>
        <end position="209"/>
    </location>
</feature>
<feature type="transmembrane region" description="Helical" evidence="1">
    <location>
        <begin position="107"/>
        <end position="129"/>
    </location>
</feature>
<name>A0A542E2X7_9MICO</name>
<evidence type="ECO:0000313" key="2">
    <source>
        <dbReference type="EMBL" id="TQJ09672.1"/>
    </source>
</evidence>
<organism evidence="2 3">
    <name type="scientific">Lapillicoccus jejuensis</name>
    <dbReference type="NCBI Taxonomy" id="402171"/>
    <lineage>
        <taxon>Bacteria</taxon>
        <taxon>Bacillati</taxon>
        <taxon>Actinomycetota</taxon>
        <taxon>Actinomycetes</taxon>
        <taxon>Micrococcales</taxon>
        <taxon>Intrasporangiaceae</taxon>
        <taxon>Lapillicoccus</taxon>
    </lineage>
</organism>
<evidence type="ECO:0008006" key="4">
    <source>
        <dbReference type="Google" id="ProtNLM"/>
    </source>
</evidence>
<dbReference type="OrthoDB" id="8168962at2"/>
<feature type="transmembrane region" description="Helical" evidence="1">
    <location>
        <begin position="287"/>
        <end position="311"/>
    </location>
</feature>